<keyword evidence="2" id="KW-1185">Reference proteome</keyword>
<evidence type="ECO:0000313" key="1">
    <source>
        <dbReference type="EMBL" id="GAQ93429.1"/>
    </source>
</evidence>
<gene>
    <name evidence="1" type="ORF">KFL_015220020</name>
</gene>
<accession>A0A1Y1IUY7</accession>
<proteinExistence type="predicted"/>
<protein>
    <submittedName>
        <fullName evidence="1">Uncharacterized protein</fullName>
    </submittedName>
</protein>
<dbReference type="EMBL" id="DF238471">
    <property type="protein sequence ID" value="GAQ93429.1"/>
    <property type="molecule type" value="Genomic_DNA"/>
</dbReference>
<evidence type="ECO:0000313" key="2">
    <source>
        <dbReference type="Proteomes" id="UP000054558"/>
    </source>
</evidence>
<reference evidence="1 2" key="1">
    <citation type="journal article" date="2014" name="Nat. Commun.">
        <title>Klebsormidium flaccidum genome reveals primary factors for plant terrestrial adaptation.</title>
        <authorList>
            <person name="Hori K."/>
            <person name="Maruyama F."/>
            <person name="Fujisawa T."/>
            <person name="Togashi T."/>
            <person name="Yamamoto N."/>
            <person name="Seo M."/>
            <person name="Sato S."/>
            <person name="Yamada T."/>
            <person name="Mori H."/>
            <person name="Tajima N."/>
            <person name="Moriyama T."/>
            <person name="Ikeuchi M."/>
            <person name="Watanabe M."/>
            <person name="Wada H."/>
            <person name="Kobayashi K."/>
            <person name="Saito M."/>
            <person name="Masuda T."/>
            <person name="Sasaki-Sekimoto Y."/>
            <person name="Mashiguchi K."/>
            <person name="Awai K."/>
            <person name="Shimojima M."/>
            <person name="Masuda S."/>
            <person name="Iwai M."/>
            <person name="Nobusawa T."/>
            <person name="Narise T."/>
            <person name="Kondo S."/>
            <person name="Saito H."/>
            <person name="Sato R."/>
            <person name="Murakawa M."/>
            <person name="Ihara Y."/>
            <person name="Oshima-Yamada Y."/>
            <person name="Ohtaka K."/>
            <person name="Satoh M."/>
            <person name="Sonobe K."/>
            <person name="Ishii M."/>
            <person name="Ohtani R."/>
            <person name="Kanamori-Sato M."/>
            <person name="Honoki R."/>
            <person name="Miyazaki D."/>
            <person name="Mochizuki H."/>
            <person name="Umetsu J."/>
            <person name="Higashi K."/>
            <person name="Shibata D."/>
            <person name="Kamiya Y."/>
            <person name="Sato N."/>
            <person name="Nakamura Y."/>
            <person name="Tabata S."/>
            <person name="Ida S."/>
            <person name="Kurokawa K."/>
            <person name="Ohta H."/>
        </authorList>
    </citation>
    <scope>NUCLEOTIDE SEQUENCE [LARGE SCALE GENOMIC DNA]</scope>
    <source>
        <strain evidence="1 2">NIES-2285</strain>
    </source>
</reference>
<dbReference type="AlphaFoldDB" id="A0A1Y1IUY7"/>
<dbReference type="Proteomes" id="UP000054558">
    <property type="component" value="Unassembled WGS sequence"/>
</dbReference>
<sequence length="423" mass="45937">MAAEAFLKLDQNAHRLIFDKAGVSIATVKEVCKDWLLVGRRICRKLTLTGNEVIPRDGTAGVLSCLQDVKTLVIEKGFFRRGSKLRQSTLKSIVAGVSYRHVQITSPPLKTCPGLVATLHKHLKMDRLKSFCLSAPRIPKVLLAFLISQGRSLPMLSYLSVEVSGEVDWAGLKGLKELQQLYVAIKGSHPSEGGLFETLEDMKGVTVVDVKKLGSDWGEDRNASTVVSAQTLALAFAGRDMLEVDIMTGSAGVGTVVTDGLLAAMSGTIRHLVIDIANLHMAADAGSPHPITGCTGYDLDKALRSRRVYSISLRLGRECGPLDECVCPSDLLEVLVRESGARFVLSDALVTAYVGMKEEDFRARLGDNPNALRIEAMKKADMLRSACQVAKVSLLWLPRSGSRNSNRDLVRAFGGHWIDPSSI</sequence>
<organism evidence="1 2">
    <name type="scientific">Klebsormidium nitens</name>
    <name type="common">Green alga</name>
    <name type="synonym">Ulothrix nitens</name>
    <dbReference type="NCBI Taxonomy" id="105231"/>
    <lineage>
        <taxon>Eukaryota</taxon>
        <taxon>Viridiplantae</taxon>
        <taxon>Streptophyta</taxon>
        <taxon>Klebsormidiophyceae</taxon>
        <taxon>Klebsormidiales</taxon>
        <taxon>Klebsormidiaceae</taxon>
        <taxon>Klebsormidium</taxon>
    </lineage>
</organism>
<name>A0A1Y1IUY7_KLENI</name>